<proteinExistence type="predicted"/>
<organism evidence="1">
    <name type="scientific">metagenome</name>
    <dbReference type="NCBI Taxonomy" id="256318"/>
    <lineage>
        <taxon>unclassified sequences</taxon>
        <taxon>metagenomes</taxon>
    </lineage>
</organism>
<dbReference type="PANTHER" id="PTHR12526">
    <property type="entry name" value="GLYCOSYLTRANSFERASE"/>
    <property type="match status" value="1"/>
</dbReference>
<gene>
    <name evidence="1" type="ORF">NOCA1130085</name>
</gene>
<accession>A0A2P2C6B3</accession>
<name>A0A2P2C6B3_9ZZZZ</name>
<dbReference type="SUPFAM" id="SSF53756">
    <property type="entry name" value="UDP-Glycosyltransferase/glycogen phosphorylase"/>
    <property type="match status" value="1"/>
</dbReference>
<evidence type="ECO:0000313" key="1">
    <source>
        <dbReference type="EMBL" id="CUR57545.1"/>
    </source>
</evidence>
<sequence length="379" mass="41172">MEHLVIVLPSVPVADGKVQLADKTLTGLRGFVDRWPGRVTAVGPAVEADVAGNLGLQWYRPEALGLDVLHGNTVELVSNLNPDVIHLSLAVRERPLLDVGAPAVVFAENPALERLRYALPGSSRVNRPRMAAGALRQELIQRSMVERASALVCNGWNAWRWYERLGRRTHAHEPLLVFDSRLPLERVARARARLAESPRDVTPLRLGFSGRLHPAKGPHYAVAASRELDARGVAHTLTIFGTGPMEADLRLSAGASVQFADEIAFDPVWMDRVAEEIDIMLLPHTQGDPSGTYLESAGLGVPVLGFKNAALSGFVREAGFAWVARERAGAALADVVEHLSENRAELHRAAVAGVEFAQAHAFEKAFDARVDQLVRVAQG</sequence>
<evidence type="ECO:0008006" key="2">
    <source>
        <dbReference type="Google" id="ProtNLM"/>
    </source>
</evidence>
<reference evidence="1" key="1">
    <citation type="submission" date="2015-08" db="EMBL/GenBank/DDBJ databases">
        <authorList>
            <person name="Babu N.S."/>
            <person name="Beckwith C.J."/>
            <person name="Beseler K.G."/>
            <person name="Brison A."/>
            <person name="Carone J.V."/>
            <person name="Caskin T.P."/>
            <person name="Diamond M."/>
            <person name="Durham M.E."/>
            <person name="Foxe J.M."/>
            <person name="Go M."/>
            <person name="Henderson B.A."/>
            <person name="Jones I.B."/>
            <person name="McGettigan J.A."/>
            <person name="Micheletti S.J."/>
            <person name="Nasrallah M.E."/>
            <person name="Ortiz D."/>
            <person name="Piller C.R."/>
            <person name="Privatt S.R."/>
            <person name="Schneider S.L."/>
            <person name="Sharp S."/>
            <person name="Smith T.C."/>
            <person name="Stanton J.D."/>
            <person name="Ullery H.E."/>
            <person name="Wilson R.J."/>
            <person name="Serrano M.G."/>
            <person name="Buck G."/>
            <person name="Lee V."/>
            <person name="Wang Y."/>
            <person name="Carvalho R."/>
            <person name="Voegtly L."/>
            <person name="Shi R."/>
            <person name="Duckworth R."/>
            <person name="Johnson A."/>
            <person name="Loviza R."/>
            <person name="Walstead R."/>
            <person name="Shah Z."/>
            <person name="Kiflezghi M."/>
            <person name="Wade K."/>
            <person name="Ball S.L."/>
            <person name="Bradley K.W."/>
            <person name="Asai D.J."/>
            <person name="Bowman C.A."/>
            <person name="Russell D.A."/>
            <person name="Pope W.H."/>
            <person name="Jacobs-Sera D."/>
            <person name="Hendrix R.W."/>
            <person name="Hatfull G.F."/>
        </authorList>
    </citation>
    <scope>NUCLEOTIDE SEQUENCE</scope>
</reference>
<dbReference type="Pfam" id="PF13692">
    <property type="entry name" value="Glyco_trans_1_4"/>
    <property type="match status" value="1"/>
</dbReference>
<protein>
    <recommendedName>
        <fullName evidence="2">Glycosyltransferase</fullName>
    </recommendedName>
</protein>
<dbReference type="AlphaFoldDB" id="A0A2P2C6B3"/>
<dbReference type="Gene3D" id="3.40.50.2000">
    <property type="entry name" value="Glycogen Phosphorylase B"/>
    <property type="match status" value="1"/>
</dbReference>
<dbReference type="EMBL" id="CZKB01000005">
    <property type="protein sequence ID" value="CUR57545.1"/>
    <property type="molecule type" value="Genomic_DNA"/>
</dbReference>